<name>A0A7W7QRK3_9ACTN</name>
<evidence type="ECO:0000256" key="1">
    <source>
        <dbReference type="SAM" id="MobiDB-lite"/>
    </source>
</evidence>
<dbReference type="EMBL" id="JACHJP010000006">
    <property type="protein sequence ID" value="MBB4918455.1"/>
    <property type="molecule type" value="Genomic_DNA"/>
</dbReference>
<evidence type="ECO:0000313" key="2">
    <source>
        <dbReference type="EMBL" id="MBB4918455.1"/>
    </source>
</evidence>
<dbReference type="AlphaFoldDB" id="A0A7W7QRK3"/>
<feature type="compositionally biased region" description="Basic and acidic residues" evidence="1">
    <location>
        <begin position="39"/>
        <end position="48"/>
    </location>
</feature>
<feature type="region of interest" description="Disordered" evidence="1">
    <location>
        <begin position="39"/>
        <end position="58"/>
    </location>
</feature>
<gene>
    <name evidence="2" type="ORF">FHS44_005582</name>
</gene>
<feature type="compositionally biased region" description="Acidic residues" evidence="1">
    <location>
        <begin position="49"/>
        <end position="58"/>
    </location>
</feature>
<keyword evidence="3" id="KW-1185">Reference proteome</keyword>
<dbReference type="RefSeq" id="WP_184719711.1">
    <property type="nucleotide sequence ID" value="NZ_JACHJP010000006.1"/>
</dbReference>
<comment type="caution">
    <text evidence="2">The sequence shown here is derived from an EMBL/GenBank/DDBJ whole genome shotgun (WGS) entry which is preliminary data.</text>
</comment>
<reference evidence="2 3" key="1">
    <citation type="submission" date="2020-08" db="EMBL/GenBank/DDBJ databases">
        <title>Genomic Encyclopedia of Type Strains, Phase III (KMG-III): the genomes of soil and plant-associated and newly described type strains.</title>
        <authorList>
            <person name="Whitman W."/>
        </authorList>
    </citation>
    <scope>NUCLEOTIDE SEQUENCE [LARGE SCALE GENOMIC DNA]</scope>
    <source>
        <strain evidence="2 3">CECT 8840</strain>
    </source>
</reference>
<dbReference type="Proteomes" id="UP000552644">
    <property type="component" value="Unassembled WGS sequence"/>
</dbReference>
<proteinExistence type="predicted"/>
<accession>A0A7W7QRK3</accession>
<sequence>MVFSKRTRRVQTRLPEGYFDLPKEERLRWARQFALDVRDERDAAREAEADPGDEGQDR</sequence>
<evidence type="ECO:0000313" key="3">
    <source>
        <dbReference type="Proteomes" id="UP000552644"/>
    </source>
</evidence>
<protein>
    <submittedName>
        <fullName evidence="2">Uncharacterized protein</fullName>
    </submittedName>
</protein>
<organism evidence="2 3">
    <name type="scientific">Streptosporangium saharense</name>
    <dbReference type="NCBI Taxonomy" id="1706840"/>
    <lineage>
        <taxon>Bacteria</taxon>
        <taxon>Bacillati</taxon>
        <taxon>Actinomycetota</taxon>
        <taxon>Actinomycetes</taxon>
        <taxon>Streptosporangiales</taxon>
        <taxon>Streptosporangiaceae</taxon>
        <taxon>Streptosporangium</taxon>
    </lineage>
</organism>